<proteinExistence type="predicted"/>
<keyword evidence="1" id="KW-0732">Signal</keyword>
<evidence type="ECO:0000313" key="2">
    <source>
        <dbReference type="EMBL" id="XCB34114.1"/>
    </source>
</evidence>
<accession>A0AAU7ZT50</accession>
<reference evidence="2" key="1">
    <citation type="submission" date="2023-08" db="EMBL/GenBank/DDBJ databases">
        <authorList>
            <person name="Messyasz A."/>
            <person name="Mannisto M.K."/>
            <person name="Kerkhof L.J."/>
            <person name="Haggblom M."/>
        </authorList>
    </citation>
    <scope>NUCLEOTIDE SEQUENCE</scope>
    <source>
        <strain evidence="2">X5P6</strain>
    </source>
</reference>
<feature type="chain" id="PRO_5043964144" evidence="1">
    <location>
        <begin position="27"/>
        <end position="59"/>
    </location>
</feature>
<dbReference type="KEGG" id="tpsc:RBB77_04260"/>
<gene>
    <name evidence="2" type="ORF">RBB77_04260</name>
</gene>
<organism evidence="2">
    <name type="scientific">Tunturiibacter psychrotolerans</name>
    <dbReference type="NCBI Taxonomy" id="3069686"/>
    <lineage>
        <taxon>Bacteria</taxon>
        <taxon>Pseudomonadati</taxon>
        <taxon>Acidobacteriota</taxon>
        <taxon>Terriglobia</taxon>
        <taxon>Terriglobales</taxon>
        <taxon>Acidobacteriaceae</taxon>
        <taxon>Tunturiibacter</taxon>
    </lineage>
</organism>
<protein>
    <submittedName>
        <fullName evidence="2">Uncharacterized protein</fullName>
    </submittedName>
</protein>
<dbReference type="AlphaFoldDB" id="A0AAU7ZT50"/>
<dbReference type="EMBL" id="CP132942">
    <property type="protein sequence ID" value="XCB34114.1"/>
    <property type="molecule type" value="Genomic_DNA"/>
</dbReference>
<sequence>MKHIVRIFVLALVVTGAAATTQTSNASAKNKIVAARTSLLPVPTCAPNDPNACGMGHGR</sequence>
<dbReference type="RefSeq" id="WP_353064957.1">
    <property type="nucleotide sequence ID" value="NZ_CP132942.1"/>
</dbReference>
<name>A0AAU7ZT50_9BACT</name>
<feature type="signal peptide" evidence="1">
    <location>
        <begin position="1"/>
        <end position="26"/>
    </location>
</feature>
<reference evidence="2" key="2">
    <citation type="journal article" date="2024" name="Environ. Microbiol.">
        <title>Genome analysis and description of Tunturibacter gen. nov. expands the diversity of Terriglobia in tundra soils.</title>
        <authorList>
            <person name="Messyasz A."/>
            <person name="Mannisto M.K."/>
            <person name="Kerkhof L.J."/>
            <person name="Haggblom M.M."/>
        </authorList>
    </citation>
    <scope>NUCLEOTIDE SEQUENCE</scope>
    <source>
        <strain evidence="2">X5P6</strain>
    </source>
</reference>
<evidence type="ECO:0000256" key="1">
    <source>
        <dbReference type="SAM" id="SignalP"/>
    </source>
</evidence>